<dbReference type="Proteomes" id="UP000824596">
    <property type="component" value="Unassembled WGS sequence"/>
</dbReference>
<dbReference type="InterPro" id="IPR038279">
    <property type="entry name" value="Ndc10_dom2_sf"/>
</dbReference>
<dbReference type="InterPro" id="IPR031872">
    <property type="entry name" value="NDC10_II"/>
</dbReference>
<dbReference type="Gene3D" id="1.10.443.20">
    <property type="entry name" value="Centromere DNA-binding protein complex CBF3 subunit, domain 2"/>
    <property type="match status" value="1"/>
</dbReference>
<feature type="domain" description="Ndc10" evidence="2">
    <location>
        <begin position="220"/>
        <end position="419"/>
    </location>
</feature>
<evidence type="ECO:0000256" key="1">
    <source>
        <dbReference type="SAM" id="MobiDB-lite"/>
    </source>
</evidence>
<evidence type="ECO:0000313" key="4">
    <source>
        <dbReference type="Proteomes" id="UP000824596"/>
    </source>
</evidence>
<organism evidence="3 4">
    <name type="scientific">Hirsutella rhossiliensis</name>
    <dbReference type="NCBI Taxonomy" id="111463"/>
    <lineage>
        <taxon>Eukaryota</taxon>
        <taxon>Fungi</taxon>
        <taxon>Dikarya</taxon>
        <taxon>Ascomycota</taxon>
        <taxon>Pezizomycotina</taxon>
        <taxon>Sordariomycetes</taxon>
        <taxon>Hypocreomycetidae</taxon>
        <taxon>Hypocreales</taxon>
        <taxon>Ophiocordycipitaceae</taxon>
        <taxon>Hirsutella</taxon>
    </lineage>
</organism>
<keyword evidence="4" id="KW-1185">Reference proteome</keyword>
<evidence type="ECO:0000259" key="2">
    <source>
        <dbReference type="Pfam" id="PF16787"/>
    </source>
</evidence>
<comment type="caution">
    <text evidence="3">The sequence shown here is derived from an EMBL/GenBank/DDBJ whole genome shotgun (WGS) entry which is preliminary data.</text>
</comment>
<gene>
    <name evidence="3" type="ORF">HRG_00443</name>
</gene>
<dbReference type="RefSeq" id="XP_044725314.1">
    <property type="nucleotide sequence ID" value="XM_044858914.1"/>
</dbReference>
<evidence type="ECO:0000313" key="3">
    <source>
        <dbReference type="EMBL" id="KAH0967801.1"/>
    </source>
</evidence>
<sequence length="425" mass="48205">MSNAIEDPRVRAAIEHYLLDLENTQPKNTKRNYRPKQEEWKEWCQANWPAIPDVWPASVPQGQQLPGDLVDEGKLLLFMKEVVASRPPKKGKRVADERKRHLEAQEAKRAVKRRRAPSDTIVVGGGGSEYESDSDLELYESTLKLQYNTVRGYVSAIQKLYDEQKSRESILRPGHRSGTEGAQTQHSCNDLEPEEEGIHGQGVGTLRDVYAPAQIPDHTNVAWSERREIACALRTQVDFLLGNHMLLRSGNRLPMELADCFPLDLPNEGFKAQGYTTKALVVVMNCGKTNQHGRMEYGSALRHRDPRSCLIGALAFWLFWRWQVEKAERFPVFQRSEDWYETKVLRRSAKEPQAPLSGQTAREWTSRFYKKAGIKVSKVSHAPRVAATQNADMAGVDEGQIRRAGRWNNGDQMTGCYLTSCLSNS</sequence>
<dbReference type="InterPro" id="IPR011010">
    <property type="entry name" value="DNA_brk_join_enz"/>
</dbReference>
<protein>
    <submittedName>
        <fullName evidence="3">Centromere DNA-binding protein complex CBF3 subunit</fullName>
    </submittedName>
</protein>
<accession>A0A9P8SMA6</accession>
<feature type="region of interest" description="Disordered" evidence="1">
    <location>
        <begin position="166"/>
        <end position="199"/>
    </location>
</feature>
<dbReference type="AlphaFoldDB" id="A0A9P8SMA6"/>
<dbReference type="GeneID" id="68349572"/>
<feature type="region of interest" description="Disordered" evidence="1">
    <location>
        <begin position="105"/>
        <end position="132"/>
    </location>
</feature>
<name>A0A9P8SMA6_9HYPO</name>
<dbReference type="SUPFAM" id="SSF56349">
    <property type="entry name" value="DNA breaking-rejoining enzymes"/>
    <property type="match status" value="1"/>
</dbReference>
<dbReference type="Pfam" id="PF16787">
    <property type="entry name" value="NDC10_II"/>
    <property type="match status" value="1"/>
</dbReference>
<dbReference type="EMBL" id="JAIZPD010000001">
    <property type="protein sequence ID" value="KAH0967801.1"/>
    <property type="molecule type" value="Genomic_DNA"/>
</dbReference>
<reference evidence="3" key="1">
    <citation type="submission" date="2021-09" db="EMBL/GenBank/DDBJ databases">
        <title>A high-quality genome of the endoparasitic fungus Hirsutella rhossiliensis with a comparison of Hirsutella genomes reveals transposable elements contributing to genome size variation.</title>
        <authorList>
            <person name="Lin R."/>
            <person name="Jiao Y."/>
            <person name="Sun X."/>
            <person name="Ling J."/>
            <person name="Xie B."/>
            <person name="Cheng X."/>
        </authorList>
    </citation>
    <scope>NUCLEOTIDE SEQUENCE</scope>
    <source>
        <strain evidence="3">HR02</strain>
    </source>
</reference>
<proteinExistence type="predicted"/>
<dbReference type="GO" id="GO:0003677">
    <property type="term" value="F:DNA binding"/>
    <property type="evidence" value="ECO:0007669"/>
    <property type="project" value="UniProtKB-KW"/>
</dbReference>
<dbReference type="OrthoDB" id="2230478at2759"/>
<keyword evidence="3" id="KW-0238">DNA-binding</keyword>